<dbReference type="AlphaFoldDB" id="A0A8S1F7F4"/>
<keyword evidence="3" id="KW-1185">Reference proteome</keyword>
<gene>
    <name evidence="2" type="ORF">CBOVIS_LOCUS11389</name>
</gene>
<name>A0A8S1F7F4_9PELO</name>
<dbReference type="EMBL" id="CADEPM010000009">
    <property type="protein sequence ID" value="CAB3409776.1"/>
    <property type="molecule type" value="Genomic_DNA"/>
</dbReference>
<comment type="caution">
    <text evidence="2">The sequence shown here is derived from an EMBL/GenBank/DDBJ whole genome shotgun (WGS) entry which is preliminary data.</text>
</comment>
<accession>A0A8S1F7F4</accession>
<organism evidence="2 3">
    <name type="scientific">Caenorhabditis bovis</name>
    <dbReference type="NCBI Taxonomy" id="2654633"/>
    <lineage>
        <taxon>Eukaryota</taxon>
        <taxon>Metazoa</taxon>
        <taxon>Ecdysozoa</taxon>
        <taxon>Nematoda</taxon>
        <taxon>Chromadorea</taxon>
        <taxon>Rhabditida</taxon>
        <taxon>Rhabditina</taxon>
        <taxon>Rhabditomorpha</taxon>
        <taxon>Rhabditoidea</taxon>
        <taxon>Rhabditidae</taxon>
        <taxon>Peloderinae</taxon>
        <taxon>Caenorhabditis</taxon>
    </lineage>
</organism>
<evidence type="ECO:0000313" key="3">
    <source>
        <dbReference type="Proteomes" id="UP000494206"/>
    </source>
</evidence>
<protein>
    <submittedName>
        <fullName evidence="2">Uncharacterized protein</fullName>
    </submittedName>
</protein>
<dbReference type="Proteomes" id="UP000494206">
    <property type="component" value="Unassembled WGS sequence"/>
</dbReference>
<proteinExistence type="predicted"/>
<sequence>MPPKKAVAKKPVSKTKNNAAKKKPSKLNKAKTKQAKRKTATKQKQQKRRQKQRKDAKRATKAKRKAAKARKKATKKKTKNTKKNKKKSKEDKKKKEKESKKEPQDDSDEGPGGGRFKINFLFSGLSLGEMQNVRLAIKGMTKEEFIEHLKNFMEQKSDQDRYEKELMGTPEDRMALFTDQEKPTDPSAGPFQSNRFGAIFLLPGQ</sequence>
<feature type="compositionally biased region" description="Basic residues" evidence="1">
    <location>
        <begin position="1"/>
        <end position="87"/>
    </location>
</feature>
<evidence type="ECO:0000256" key="1">
    <source>
        <dbReference type="SAM" id="MobiDB-lite"/>
    </source>
</evidence>
<dbReference type="OrthoDB" id="5864780at2759"/>
<evidence type="ECO:0000313" key="2">
    <source>
        <dbReference type="EMBL" id="CAB3409776.1"/>
    </source>
</evidence>
<reference evidence="2 3" key="1">
    <citation type="submission" date="2020-04" db="EMBL/GenBank/DDBJ databases">
        <authorList>
            <person name="Laetsch R D."/>
            <person name="Stevens L."/>
            <person name="Kumar S."/>
            <person name="Blaxter L. M."/>
        </authorList>
    </citation>
    <scope>NUCLEOTIDE SEQUENCE [LARGE SCALE GENOMIC DNA]</scope>
</reference>
<feature type="compositionally biased region" description="Basic and acidic residues" evidence="1">
    <location>
        <begin position="88"/>
        <end position="104"/>
    </location>
</feature>
<feature type="region of interest" description="Disordered" evidence="1">
    <location>
        <begin position="1"/>
        <end position="117"/>
    </location>
</feature>